<feature type="transmembrane region" description="Helical" evidence="1">
    <location>
        <begin position="67"/>
        <end position="88"/>
    </location>
</feature>
<reference evidence="2 3" key="1">
    <citation type="journal article" date="2023" name="Int. J. Syst. Evol. Microbiol.">
        <title>Arthrobacter mangrovi sp. nov., an actinobacterium isolated from the rhizosphere of a mangrove.</title>
        <authorList>
            <person name="Hamada M."/>
            <person name="Saitou S."/>
            <person name="Enomoto N."/>
            <person name="Nanri K."/>
            <person name="Hidaka K."/>
            <person name="Miura T."/>
            <person name="Tamura T."/>
        </authorList>
    </citation>
    <scope>NUCLEOTIDE SEQUENCE [LARGE SCALE GENOMIC DNA]</scope>
    <source>
        <strain evidence="2 3">NBRC 112813</strain>
    </source>
</reference>
<name>A0ABQ5MVS2_9MICC</name>
<evidence type="ECO:0000256" key="1">
    <source>
        <dbReference type="SAM" id="Phobius"/>
    </source>
</evidence>
<keyword evidence="1" id="KW-1133">Transmembrane helix</keyword>
<proteinExistence type="predicted"/>
<dbReference type="RefSeq" id="WP_264796177.1">
    <property type="nucleotide sequence ID" value="NZ_BRVS01000012.1"/>
</dbReference>
<evidence type="ECO:0008006" key="4">
    <source>
        <dbReference type="Google" id="ProtNLM"/>
    </source>
</evidence>
<comment type="caution">
    <text evidence="2">The sequence shown here is derived from an EMBL/GenBank/DDBJ whole genome shotgun (WGS) entry which is preliminary data.</text>
</comment>
<evidence type="ECO:0000313" key="3">
    <source>
        <dbReference type="Proteomes" id="UP001209654"/>
    </source>
</evidence>
<keyword evidence="3" id="KW-1185">Reference proteome</keyword>
<keyword evidence="1" id="KW-0472">Membrane</keyword>
<accession>A0ABQ5MVS2</accession>
<gene>
    <name evidence="2" type="ORF">AHIS1636_25160</name>
</gene>
<evidence type="ECO:0000313" key="2">
    <source>
        <dbReference type="EMBL" id="GLB68074.1"/>
    </source>
</evidence>
<organism evidence="2 3">
    <name type="scientific">Arthrobacter mangrovi</name>
    <dbReference type="NCBI Taxonomy" id="2966350"/>
    <lineage>
        <taxon>Bacteria</taxon>
        <taxon>Bacillati</taxon>
        <taxon>Actinomycetota</taxon>
        <taxon>Actinomycetes</taxon>
        <taxon>Micrococcales</taxon>
        <taxon>Micrococcaceae</taxon>
        <taxon>Arthrobacter</taxon>
    </lineage>
</organism>
<sequence length="203" mass="21167">MNQTPRTLNRILLAVIGLALALAGGLALALAAVPGLSGWWRSTTERAGAAVESVLAATTLPGQRDSWLWIVLALATLLVMLGMIVWIAQQGRGRASTLAADDVDDGGPGSVALSGALAEQALRGALAERTDIVHATVATYEYRGMPGLRVKVLARKGAAPQVLAEQISDQIEALELVLGRQIPVVVSIGASARTRLGRGDRVH</sequence>
<dbReference type="Proteomes" id="UP001209654">
    <property type="component" value="Unassembled WGS sequence"/>
</dbReference>
<protein>
    <recommendedName>
        <fullName evidence="4">Alkaline shock response membrane anchor protein AmaP</fullName>
    </recommendedName>
</protein>
<dbReference type="EMBL" id="BRVS01000012">
    <property type="protein sequence ID" value="GLB68074.1"/>
    <property type="molecule type" value="Genomic_DNA"/>
</dbReference>
<keyword evidence="1" id="KW-0812">Transmembrane</keyword>